<reference evidence="1 2" key="1">
    <citation type="submission" date="2015-09" db="EMBL/GenBank/DDBJ databases">
        <authorList>
            <consortium name="Pathogen Informatics"/>
        </authorList>
    </citation>
    <scope>NUCLEOTIDE SEQUENCE [LARGE SCALE GENOMIC DNA]</scope>
    <source>
        <strain evidence="1 2">2789STDY5834921</strain>
    </source>
</reference>
<protein>
    <submittedName>
        <fullName evidence="1">Uncharacterized protein</fullName>
    </submittedName>
</protein>
<evidence type="ECO:0000313" key="1">
    <source>
        <dbReference type="EMBL" id="CUP26540.1"/>
    </source>
</evidence>
<name>A0A174LXY4_9FIRM</name>
<accession>A0A174LXY4</accession>
<organism evidence="1 2">
    <name type="scientific">Blautia obeum</name>
    <dbReference type="NCBI Taxonomy" id="40520"/>
    <lineage>
        <taxon>Bacteria</taxon>
        <taxon>Bacillati</taxon>
        <taxon>Bacillota</taxon>
        <taxon>Clostridia</taxon>
        <taxon>Lachnospirales</taxon>
        <taxon>Lachnospiraceae</taxon>
        <taxon>Blautia</taxon>
    </lineage>
</organism>
<dbReference type="AlphaFoldDB" id="A0A174LXY4"/>
<dbReference type="EMBL" id="CZBA01000003">
    <property type="protein sequence ID" value="CUP26540.1"/>
    <property type="molecule type" value="Genomic_DNA"/>
</dbReference>
<proteinExistence type="predicted"/>
<dbReference type="Proteomes" id="UP000095413">
    <property type="component" value="Unassembled WGS sequence"/>
</dbReference>
<sequence>MRKLELEAETIQISIYTNVIMNILKKHGQLWIKENIKLS</sequence>
<gene>
    <name evidence="1" type="ORF">ERS852533_00816</name>
</gene>
<evidence type="ECO:0000313" key="2">
    <source>
        <dbReference type="Proteomes" id="UP000095413"/>
    </source>
</evidence>